<dbReference type="Pfam" id="PF00534">
    <property type="entry name" value="Glycos_transf_1"/>
    <property type="match status" value="1"/>
</dbReference>
<dbReference type="InterPro" id="IPR001296">
    <property type="entry name" value="Glyco_trans_1"/>
</dbReference>
<evidence type="ECO:0000313" key="4">
    <source>
        <dbReference type="Proteomes" id="UP001310386"/>
    </source>
</evidence>
<dbReference type="RefSeq" id="WP_371752551.1">
    <property type="nucleotide sequence ID" value="NZ_JAYJLD010000002.1"/>
</dbReference>
<keyword evidence="4" id="KW-1185">Reference proteome</keyword>
<dbReference type="Pfam" id="PF13439">
    <property type="entry name" value="Glyco_transf_4"/>
    <property type="match status" value="1"/>
</dbReference>
<feature type="domain" description="Glycosyl transferase family 1" evidence="1">
    <location>
        <begin position="199"/>
        <end position="361"/>
    </location>
</feature>
<dbReference type="Proteomes" id="UP001310386">
    <property type="component" value="Unassembled WGS sequence"/>
</dbReference>
<organism evidence="3 4">
    <name type="scientific">Ferviditalea candida</name>
    <dbReference type="NCBI Taxonomy" id="3108399"/>
    <lineage>
        <taxon>Bacteria</taxon>
        <taxon>Bacillati</taxon>
        <taxon>Bacillota</taxon>
        <taxon>Bacilli</taxon>
        <taxon>Bacillales</taxon>
        <taxon>Paenibacillaceae</taxon>
        <taxon>Ferviditalea</taxon>
    </lineage>
</organism>
<keyword evidence="3" id="KW-0808">Transferase</keyword>
<dbReference type="GO" id="GO:0016757">
    <property type="term" value="F:glycosyltransferase activity"/>
    <property type="evidence" value="ECO:0007669"/>
    <property type="project" value="UniProtKB-KW"/>
</dbReference>
<feature type="domain" description="Glycosyltransferase subfamily 4-like N-terminal" evidence="2">
    <location>
        <begin position="26"/>
        <end position="174"/>
    </location>
</feature>
<evidence type="ECO:0000313" key="3">
    <source>
        <dbReference type="EMBL" id="MEB3100440.1"/>
    </source>
</evidence>
<reference evidence="3" key="1">
    <citation type="submission" date="2023-12" db="EMBL/GenBank/DDBJ databases">
        <title>Fervidustalea candida gen. nov., sp. nov., a novel member of the family Paenibacillaceae isolated from a geothermal area.</title>
        <authorList>
            <person name="Li W.-J."/>
            <person name="Jiao J.-Y."/>
            <person name="Chen Y."/>
        </authorList>
    </citation>
    <scope>NUCLEOTIDE SEQUENCE</scope>
    <source>
        <strain evidence="3">SYSU GA230002</strain>
    </source>
</reference>
<keyword evidence="3" id="KW-0328">Glycosyltransferase</keyword>
<name>A0ABU5ZH70_9BACL</name>
<evidence type="ECO:0000259" key="2">
    <source>
        <dbReference type="Pfam" id="PF13439"/>
    </source>
</evidence>
<dbReference type="PANTHER" id="PTHR45947:SF3">
    <property type="entry name" value="SULFOQUINOVOSYL TRANSFERASE SQD2"/>
    <property type="match status" value="1"/>
</dbReference>
<dbReference type="SUPFAM" id="SSF53756">
    <property type="entry name" value="UDP-Glycosyltransferase/glycogen phosphorylase"/>
    <property type="match status" value="1"/>
</dbReference>
<dbReference type="PANTHER" id="PTHR45947">
    <property type="entry name" value="SULFOQUINOVOSYL TRANSFERASE SQD2"/>
    <property type="match status" value="1"/>
</dbReference>
<dbReference type="CDD" id="cd03801">
    <property type="entry name" value="GT4_PimA-like"/>
    <property type="match status" value="1"/>
</dbReference>
<sequence>MGKMSLDVCVVTPGTFPVPAARGSSVETVVFQVGKAIDKRIRLCIIGRKTSRQPSRGLRHGIVFERVSYRNPRHYIHAADKRIRALNPRIIQIENRPRFAKRIKKIHPDKQVWLSLHSTTFISKPHIAPAEARNCLQYADRIIVNSNYLREEVAGLAPRLRDRIVVNHLGVDPKVFVARWDGEQLKLRQKLLVDKGLVNKKVILFVGRLIQRKGVHHLLEMMPELIRRHPDAVLVIVGGARYGSNRITPYVRMLHQKGERLPNHIRFVPYVPYDKIREWFLLGDVLAVPSDQREAFGLVNVEAMAAGIPVIATNAGGIKEVVEHGVTGYLVDPQNLRQELLERVSELLDDPQLRRKMGEMGVHRVKSHFTWDHTACRLAGLYRDALSMKNQA</sequence>
<accession>A0ABU5ZH70</accession>
<protein>
    <submittedName>
        <fullName evidence="3">Glycosyltransferase family 4 protein</fullName>
        <ecNumber evidence="3">2.4.-.-</ecNumber>
    </submittedName>
</protein>
<evidence type="ECO:0000259" key="1">
    <source>
        <dbReference type="Pfam" id="PF00534"/>
    </source>
</evidence>
<dbReference type="InterPro" id="IPR050194">
    <property type="entry name" value="Glycosyltransferase_grp1"/>
</dbReference>
<dbReference type="InterPro" id="IPR028098">
    <property type="entry name" value="Glyco_trans_4-like_N"/>
</dbReference>
<proteinExistence type="predicted"/>
<dbReference type="EMBL" id="JAYJLD010000002">
    <property type="protein sequence ID" value="MEB3100440.1"/>
    <property type="molecule type" value="Genomic_DNA"/>
</dbReference>
<dbReference type="Gene3D" id="3.40.50.2000">
    <property type="entry name" value="Glycogen Phosphorylase B"/>
    <property type="match status" value="2"/>
</dbReference>
<dbReference type="EC" id="2.4.-.-" evidence="3"/>
<gene>
    <name evidence="3" type="ORF">VF724_02050</name>
</gene>
<comment type="caution">
    <text evidence="3">The sequence shown here is derived from an EMBL/GenBank/DDBJ whole genome shotgun (WGS) entry which is preliminary data.</text>
</comment>